<dbReference type="HAMAP" id="MF_01161">
    <property type="entry name" value="tRNA_Ile_lys_synt"/>
    <property type="match status" value="1"/>
</dbReference>
<evidence type="ECO:0000256" key="6">
    <source>
        <dbReference type="HAMAP-Rule" id="MF_01161"/>
    </source>
</evidence>
<dbReference type="CDD" id="cd01992">
    <property type="entry name" value="TilS_N"/>
    <property type="match status" value="1"/>
</dbReference>
<dbReference type="EMBL" id="LCRB01000002">
    <property type="protein sequence ID" value="KKW26989.1"/>
    <property type="molecule type" value="Genomic_DNA"/>
</dbReference>
<evidence type="ECO:0000256" key="2">
    <source>
        <dbReference type="ARBA" id="ARBA00022694"/>
    </source>
</evidence>
<organism evidence="8 9">
    <name type="scientific">candidate division Kazan bacterium GW2011_GWB1_52_7</name>
    <dbReference type="NCBI Taxonomy" id="1620414"/>
    <lineage>
        <taxon>Bacteria</taxon>
        <taxon>Bacteria division Kazan-3B-28</taxon>
    </lineage>
</organism>
<dbReference type="SUPFAM" id="SSF52402">
    <property type="entry name" value="Adenine nucleotide alpha hydrolases-like"/>
    <property type="match status" value="1"/>
</dbReference>
<dbReference type="InterPro" id="IPR011063">
    <property type="entry name" value="TilS/TtcA_N"/>
</dbReference>
<gene>
    <name evidence="6" type="primary">tilS</name>
    <name evidence="8" type="ORF">VF00_C0002G0316</name>
</gene>
<dbReference type="GO" id="GO:0005524">
    <property type="term" value="F:ATP binding"/>
    <property type="evidence" value="ECO:0007669"/>
    <property type="project" value="UniProtKB-UniRule"/>
</dbReference>
<evidence type="ECO:0000256" key="4">
    <source>
        <dbReference type="ARBA" id="ARBA00022840"/>
    </source>
</evidence>
<feature type="domain" description="tRNA(Ile)-lysidine/2-thiocytidine synthase N-terminal" evidence="7">
    <location>
        <begin position="25"/>
        <end position="204"/>
    </location>
</feature>
<evidence type="ECO:0000256" key="3">
    <source>
        <dbReference type="ARBA" id="ARBA00022741"/>
    </source>
</evidence>
<comment type="similarity">
    <text evidence="6">Belongs to the tRNA(Ile)-lysidine synthase family.</text>
</comment>
<keyword evidence="4 6" id="KW-0067">ATP-binding</keyword>
<reference evidence="8 9" key="1">
    <citation type="journal article" date="2015" name="Nature">
        <title>rRNA introns, odd ribosomes, and small enigmatic genomes across a large radiation of phyla.</title>
        <authorList>
            <person name="Brown C.T."/>
            <person name="Hug L.A."/>
            <person name="Thomas B.C."/>
            <person name="Sharon I."/>
            <person name="Castelle C.J."/>
            <person name="Singh A."/>
            <person name="Wilkins M.J."/>
            <person name="Williams K.H."/>
            <person name="Banfield J.F."/>
        </authorList>
    </citation>
    <scope>NUCLEOTIDE SEQUENCE [LARGE SCALE GENOMIC DNA]</scope>
</reference>
<comment type="catalytic activity">
    <reaction evidence="5 6">
        <text>cytidine(34) in tRNA(Ile2) + L-lysine + ATP = lysidine(34) in tRNA(Ile2) + AMP + diphosphate + H(+)</text>
        <dbReference type="Rhea" id="RHEA:43744"/>
        <dbReference type="Rhea" id="RHEA-COMP:10625"/>
        <dbReference type="Rhea" id="RHEA-COMP:10670"/>
        <dbReference type="ChEBI" id="CHEBI:15378"/>
        <dbReference type="ChEBI" id="CHEBI:30616"/>
        <dbReference type="ChEBI" id="CHEBI:32551"/>
        <dbReference type="ChEBI" id="CHEBI:33019"/>
        <dbReference type="ChEBI" id="CHEBI:82748"/>
        <dbReference type="ChEBI" id="CHEBI:83665"/>
        <dbReference type="ChEBI" id="CHEBI:456215"/>
        <dbReference type="EC" id="6.3.4.19"/>
    </reaction>
</comment>
<protein>
    <recommendedName>
        <fullName evidence="6">tRNA(Ile)-lysidine synthase</fullName>
        <ecNumber evidence="6">6.3.4.19</ecNumber>
    </recommendedName>
    <alternativeName>
        <fullName evidence="6">tRNA(Ile)-2-lysyl-cytidine synthase</fullName>
    </alternativeName>
    <alternativeName>
        <fullName evidence="6">tRNA(Ile)-lysidine synthetase</fullName>
    </alternativeName>
</protein>
<dbReference type="PATRIC" id="fig|1620414.3.peg.556"/>
<proteinExistence type="inferred from homology"/>
<comment type="caution">
    <text evidence="8">The sequence shown here is derived from an EMBL/GenBank/DDBJ whole genome shotgun (WGS) entry which is preliminary data.</text>
</comment>
<dbReference type="Proteomes" id="UP000034913">
    <property type="component" value="Unassembled WGS sequence"/>
</dbReference>
<feature type="binding site" evidence="6">
    <location>
        <begin position="30"/>
        <end position="35"/>
    </location>
    <ligand>
        <name>ATP</name>
        <dbReference type="ChEBI" id="CHEBI:30616"/>
    </ligand>
</feature>
<evidence type="ECO:0000256" key="1">
    <source>
        <dbReference type="ARBA" id="ARBA00022598"/>
    </source>
</evidence>
<dbReference type="PANTHER" id="PTHR43033">
    <property type="entry name" value="TRNA(ILE)-LYSIDINE SYNTHASE-RELATED"/>
    <property type="match status" value="1"/>
</dbReference>
<keyword evidence="6" id="KW-0963">Cytoplasm</keyword>
<dbReference type="InterPro" id="IPR012795">
    <property type="entry name" value="tRNA_Ile_lys_synt_N"/>
</dbReference>
<accession>A0A0G2A432</accession>
<keyword evidence="1 6" id="KW-0436">Ligase</keyword>
<keyword evidence="3 6" id="KW-0547">Nucleotide-binding</keyword>
<evidence type="ECO:0000256" key="5">
    <source>
        <dbReference type="ARBA" id="ARBA00048539"/>
    </source>
</evidence>
<dbReference type="Gene3D" id="3.40.50.620">
    <property type="entry name" value="HUPs"/>
    <property type="match status" value="1"/>
</dbReference>
<dbReference type="AlphaFoldDB" id="A0A0G2A432"/>
<comment type="subcellular location">
    <subcellularLocation>
        <location evidence="6">Cytoplasm</location>
    </subcellularLocation>
</comment>
<dbReference type="PANTHER" id="PTHR43033:SF1">
    <property type="entry name" value="TRNA(ILE)-LYSIDINE SYNTHASE-RELATED"/>
    <property type="match status" value="1"/>
</dbReference>
<sequence length="327" mass="36894">MKKQDLSQLARLGLSSAGVRRGEVLVLAVSGGPDSMALLEVMRKLAPSVGWRLQIVHVNHGLRPASKREAKLVQAYCAKYKLACSVETLRWPARLRQAKTRVEETARELRYQVLRKMISQLGARWIVTAHNADDQVETVVFNFLRGSGVRGLGGMRTVSGDVIRPWLTVPKTALLKYVKQHRVPFAVDETNLQPRFTRNRIRHQLLPILRSYNPKVDEILLQNSGLFQQADWVLRDLARQYMNLIGTVKSDKVNISISRLRELVPLMQMEVVKVAIEKVAGPAYNWRGSHFQEVMKLLAGPGTQGEKRLPGKLLVARSRDTITISRG</sequence>
<evidence type="ECO:0000313" key="9">
    <source>
        <dbReference type="Proteomes" id="UP000034913"/>
    </source>
</evidence>
<dbReference type="InterPro" id="IPR014729">
    <property type="entry name" value="Rossmann-like_a/b/a_fold"/>
</dbReference>
<dbReference type="GO" id="GO:0006400">
    <property type="term" value="P:tRNA modification"/>
    <property type="evidence" value="ECO:0007669"/>
    <property type="project" value="UniProtKB-UniRule"/>
</dbReference>
<comment type="domain">
    <text evidence="6">The N-terminal region contains the highly conserved SGGXDS motif, predicted to be a P-loop motif involved in ATP binding.</text>
</comment>
<dbReference type="NCBIfam" id="TIGR02432">
    <property type="entry name" value="lysidine_TilS_N"/>
    <property type="match status" value="1"/>
</dbReference>
<name>A0A0G2A432_UNCK3</name>
<dbReference type="GO" id="GO:0032267">
    <property type="term" value="F:tRNA(Ile)-lysidine synthase activity"/>
    <property type="evidence" value="ECO:0007669"/>
    <property type="project" value="UniProtKB-EC"/>
</dbReference>
<dbReference type="InterPro" id="IPR012094">
    <property type="entry name" value="tRNA_Ile_lys_synt"/>
</dbReference>
<comment type="function">
    <text evidence="6">Ligates lysine onto the cytidine present at position 34 of the AUA codon-specific tRNA(Ile) that contains the anticodon CAU, in an ATP-dependent manner. Cytidine is converted to lysidine, thus changing the amino acid specificity of the tRNA from methionine to isoleucine.</text>
</comment>
<evidence type="ECO:0000313" key="8">
    <source>
        <dbReference type="EMBL" id="KKW26989.1"/>
    </source>
</evidence>
<dbReference type="GO" id="GO:0005737">
    <property type="term" value="C:cytoplasm"/>
    <property type="evidence" value="ECO:0007669"/>
    <property type="project" value="UniProtKB-SubCell"/>
</dbReference>
<keyword evidence="2 6" id="KW-0819">tRNA processing</keyword>
<dbReference type="Pfam" id="PF01171">
    <property type="entry name" value="ATP_bind_3"/>
    <property type="match status" value="1"/>
</dbReference>
<evidence type="ECO:0000259" key="7">
    <source>
        <dbReference type="Pfam" id="PF01171"/>
    </source>
</evidence>
<dbReference type="EC" id="6.3.4.19" evidence="6"/>